<dbReference type="PRINTS" id="PR00344">
    <property type="entry name" value="BCTRLSENSOR"/>
</dbReference>
<dbReference type="AlphaFoldDB" id="A0A1I6GB63"/>
<evidence type="ECO:0000256" key="6">
    <source>
        <dbReference type="ARBA" id="ARBA00022679"/>
    </source>
</evidence>
<evidence type="ECO:0000256" key="3">
    <source>
        <dbReference type="ARBA" id="ARBA00012438"/>
    </source>
</evidence>
<dbReference type="InterPro" id="IPR004358">
    <property type="entry name" value="Sig_transdc_His_kin-like_C"/>
</dbReference>
<proteinExistence type="predicted"/>
<keyword evidence="10" id="KW-0067">ATP-binding</keyword>
<evidence type="ECO:0000256" key="7">
    <source>
        <dbReference type="ARBA" id="ARBA00022692"/>
    </source>
</evidence>
<evidence type="ECO:0000259" key="14">
    <source>
        <dbReference type="PROSITE" id="PS50885"/>
    </source>
</evidence>
<evidence type="ECO:0000256" key="5">
    <source>
        <dbReference type="ARBA" id="ARBA00022553"/>
    </source>
</evidence>
<dbReference type="Gene3D" id="3.30.565.10">
    <property type="entry name" value="Histidine kinase-like ATPase, C-terminal domain"/>
    <property type="match status" value="1"/>
</dbReference>
<gene>
    <name evidence="15" type="ORF">SAMN04487947_0855</name>
</gene>
<evidence type="ECO:0000256" key="2">
    <source>
        <dbReference type="ARBA" id="ARBA00004651"/>
    </source>
</evidence>
<keyword evidence="6" id="KW-0808">Transferase</keyword>
<dbReference type="Gene3D" id="1.10.287.130">
    <property type="match status" value="1"/>
</dbReference>
<dbReference type="PANTHER" id="PTHR44936:SF10">
    <property type="entry name" value="SENSOR PROTEIN RSTB"/>
    <property type="match status" value="1"/>
</dbReference>
<dbReference type="EC" id="2.7.13.3" evidence="3"/>
<dbReference type="STRING" id="553469.SAMN04487947_0855"/>
<dbReference type="InterPro" id="IPR005467">
    <property type="entry name" value="His_kinase_dom"/>
</dbReference>
<keyword evidence="16" id="KW-1185">Reference proteome</keyword>
<dbReference type="OrthoDB" id="342253at2157"/>
<name>A0A1I6GB63_9EURY</name>
<dbReference type="Gene3D" id="3.30.450.20">
    <property type="entry name" value="PAS domain"/>
    <property type="match status" value="1"/>
</dbReference>
<keyword evidence="5" id="KW-0597">Phosphoprotein</keyword>
<reference evidence="16" key="1">
    <citation type="submission" date="2016-10" db="EMBL/GenBank/DDBJ databases">
        <authorList>
            <person name="Varghese N."/>
            <person name="Submissions S."/>
        </authorList>
    </citation>
    <scope>NUCLEOTIDE SEQUENCE [LARGE SCALE GENOMIC DNA]</scope>
    <source>
        <strain evidence="16">CGMCC 1.7736</strain>
    </source>
</reference>
<dbReference type="PANTHER" id="PTHR44936">
    <property type="entry name" value="SENSOR PROTEIN CREC"/>
    <property type="match status" value="1"/>
</dbReference>
<comment type="subcellular location">
    <subcellularLocation>
        <location evidence="2">Cell membrane</location>
        <topology evidence="2">Multi-pass membrane protein</topology>
    </subcellularLocation>
</comment>
<evidence type="ECO:0000256" key="11">
    <source>
        <dbReference type="ARBA" id="ARBA00022989"/>
    </source>
</evidence>
<dbReference type="Pfam" id="PF02518">
    <property type="entry name" value="HATPase_c"/>
    <property type="match status" value="1"/>
</dbReference>
<dbReference type="GO" id="GO:0005886">
    <property type="term" value="C:plasma membrane"/>
    <property type="evidence" value="ECO:0007669"/>
    <property type="project" value="UniProtKB-SubCell"/>
</dbReference>
<dbReference type="SUPFAM" id="SSF103190">
    <property type="entry name" value="Sensory domain-like"/>
    <property type="match status" value="1"/>
</dbReference>
<keyword evidence="7" id="KW-0812">Transmembrane</keyword>
<dbReference type="CDD" id="cd00075">
    <property type="entry name" value="HATPase"/>
    <property type="match status" value="1"/>
</dbReference>
<dbReference type="InterPro" id="IPR050980">
    <property type="entry name" value="2C_sensor_his_kinase"/>
</dbReference>
<feature type="domain" description="HAMP" evidence="14">
    <location>
        <begin position="267"/>
        <end position="319"/>
    </location>
</feature>
<keyword evidence="11" id="KW-0472">Membrane</keyword>
<organism evidence="15 16">
    <name type="scientific">Halogeometricum rufum</name>
    <dbReference type="NCBI Taxonomy" id="553469"/>
    <lineage>
        <taxon>Archaea</taxon>
        <taxon>Methanobacteriati</taxon>
        <taxon>Methanobacteriota</taxon>
        <taxon>Stenosarchaea group</taxon>
        <taxon>Halobacteria</taxon>
        <taxon>Halobacteriales</taxon>
        <taxon>Haloferacaceae</taxon>
        <taxon>Halogeometricum</taxon>
    </lineage>
</organism>
<dbReference type="PROSITE" id="PS50885">
    <property type="entry name" value="HAMP"/>
    <property type="match status" value="1"/>
</dbReference>
<evidence type="ECO:0000256" key="12">
    <source>
        <dbReference type="ARBA" id="ARBA00023224"/>
    </source>
</evidence>
<evidence type="ECO:0000313" key="16">
    <source>
        <dbReference type="Proteomes" id="UP000198531"/>
    </source>
</evidence>
<dbReference type="PROSITE" id="PS50109">
    <property type="entry name" value="HIS_KIN"/>
    <property type="match status" value="1"/>
</dbReference>
<dbReference type="InterPro" id="IPR003594">
    <property type="entry name" value="HATPase_dom"/>
</dbReference>
<evidence type="ECO:0000259" key="13">
    <source>
        <dbReference type="PROSITE" id="PS50109"/>
    </source>
</evidence>
<keyword evidence="9 15" id="KW-0418">Kinase</keyword>
<dbReference type="GO" id="GO:0005524">
    <property type="term" value="F:ATP binding"/>
    <property type="evidence" value="ECO:0007669"/>
    <property type="project" value="UniProtKB-KW"/>
</dbReference>
<keyword evidence="4" id="KW-1003">Cell membrane</keyword>
<evidence type="ECO:0000256" key="1">
    <source>
        <dbReference type="ARBA" id="ARBA00000085"/>
    </source>
</evidence>
<dbReference type="InterPro" id="IPR029151">
    <property type="entry name" value="Sensor-like_sf"/>
</dbReference>
<evidence type="ECO:0000256" key="4">
    <source>
        <dbReference type="ARBA" id="ARBA00022475"/>
    </source>
</evidence>
<comment type="catalytic activity">
    <reaction evidence="1">
        <text>ATP + protein L-histidine = ADP + protein N-phospho-L-histidine.</text>
        <dbReference type="EC" id="2.7.13.3"/>
    </reaction>
</comment>
<evidence type="ECO:0000313" key="15">
    <source>
        <dbReference type="EMBL" id="SFR39390.1"/>
    </source>
</evidence>
<dbReference type="GO" id="GO:0007165">
    <property type="term" value="P:signal transduction"/>
    <property type="evidence" value="ECO:0007669"/>
    <property type="project" value="UniProtKB-KW"/>
</dbReference>
<keyword evidence="8" id="KW-0547">Nucleotide-binding</keyword>
<dbReference type="GO" id="GO:0004673">
    <property type="term" value="F:protein histidine kinase activity"/>
    <property type="evidence" value="ECO:0007669"/>
    <property type="project" value="UniProtKB-EC"/>
</dbReference>
<dbReference type="InterPro" id="IPR003660">
    <property type="entry name" value="HAMP_dom"/>
</dbReference>
<dbReference type="SMART" id="SM00387">
    <property type="entry name" value="HATPase_c"/>
    <property type="match status" value="1"/>
</dbReference>
<keyword evidence="12" id="KW-0807">Transducer</keyword>
<protein>
    <recommendedName>
        <fullName evidence="3">histidine kinase</fullName>
        <ecNumber evidence="3">2.7.13.3</ecNumber>
    </recommendedName>
</protein>
<dbReference type="Proteomes" id="UP000198531">
    <property type="component" value="Unassembled WGS sequence"/>
</dbReference>
<dbReference type="RefSeq" id="WP_089804893.1">
    <property type="nucleotide sequence ID" value="NZ_FOYT01000001.1"/>
</dbReference>
<evidence type="ECO:0000256" key="10">
    <source>
        <dbReference type="ARBA" id="ARBA00022840"/>
    </source>
</evidence>
<dbReference type="EMBL" id="FOYT01000001">
    <property type="protein sequence ID" value="SFR39390.1"/>
    <property type="molecule type" value="Genomic_DNA"/>
</dbReference>
<feature type="domain" description="Histidine kinase" evidence="13">
    <location>
        <begin position="334"/>
        <end position="555"/>
    </location>
</feature>
<sequence length="570" mass="61209">MRLRTKFAVAFVVVTLVLSASVVAAVEFYKRDAVGESRADVDETATRVADQIDASIRDRRDYVGLVASRPQARQFDGDGRFLEAFLANSRFYAAQVVAANGTVVDFRGDVTDAQRSAVLGSDRSDAAYVEAALEGRTYVGEAERLDGTDEYVLVFAAPIFERGAVKGVLAGAIYLDTRTTFDALPPLDTSRQTVTVVDDGAELHGGDRRFESSVEGVATVESTGWTVTVSQDRSALDARLRTLALFQAGQLGLVVLVMAGFGYWQYATSLRQTDRLLDAFADLGAGDYDRSVSLRGGAEWEQIGDGFNDLASTLRAREAALRERTQRLEVMYRVLRHNLRNQLTVVLTYAEVVADVAADDRVAGAGRSILDAGRTLANLSDRVRQIETALEADQSPTRVEVVGVVSDVVTDLRESYPTVELEASLPDAAPAVALPSLRLAVENVCENACEHNDADDPRVDVSVSTVSRSPAEAVADDCADAGSQWVRVAVTDNGPGIPEQERRAIREGRETALEHASSLGLWLTYWIVDGSGGDLRFADADPRGTTVELLLPAAGSAAGAPSPASTRGEQ</sequence>
<dbReference type="InterPro" id="IPR036890">
    <property type="entry name" value="HATPase_C_sf"/>
</dbReference>
<evidence type="ECO:0000256" key="8">
    <source>
        <dbReference type="ARBA" id="ARBA00022741"/>
    </source>
</evidence>
<dbReference type="SUPFAM" id="SSF55874">
    <property type="entry name" value="ATPase domain of HSP90 chaperone/DNA topoisomerase II/histidine kinase"/>
    <property type="match status" value="1"/>
</dbReference>
<evidence type="ECO:0000256" key="9">
    <source>
        <dbReference type="ARBA" id="ARBA00022777"/>
    </source>
</evidence>
<keyword evidence="11" id="KW-1133">Transmembrane helix</keyword>
<accession>A0A1I6GB63</accession>